<proteinExistence type="predicted"/>
<feature type="compositionally biased region" description="Basic and acidic residues" evidence="1">
    <location>
        <begin position="124"/>
        <end position="134"/>
    </location>
</feature>
<dbReference type="Proteomes" id="UP000250235">
    <property type="component" value="Unassembled WGS sequence"/>
</dbReference>
<name>A0A2Z7D6G8_9LAMI</name>
<dbReference type="EMBL" id="KQ989036">
    <property type="protein sequence ID" value="KZV55005.1"/>
    <property type="molecule type" value="Genomic_DNA"/>
</dbReference>
<evidence type="ECO:0000313" key="3">
    <source>
        <dbReference type="Proteomes" id="UP000250235"/>
    </source>
</evidence>
<evidence type="ECO:0000313" key="2">
    <source>
        <dbReference type="EMBL" id="KZV55005.1"/>
    </source>
</evidence>
<organism evidence="2 3">
    <name type="scientific">Dorcoceras hygrometricum</name>
    <dbReference type="NCBI Taxonomy" id="472368"/>
    <lineage>
        <taxon>Eukaryota</taxon>
        <taxon>Viridiplantae</taxon>
        <taxon>Streptophyta</taxon>
        <taxon>Embryophyta</taxon>
        <taxon>Tracheophyta</taxon>
        <taxon>Spermatophyta</taxon>
        <taxon>Magnoliopsida</taxon>
        <taxon>eudicotyledons</taxon>
        <taxon>Gunneridae</taxon>
        <taxon>Pentapetalae</taxon>
        <taxon>asterids</taxon>
        <taxon>lamiids</taxon>
        <taxon>Lamiales</taxon>
        <taxon>Gesneriaceae</taxon>
        <taxon>Didymocarpoideae</taxon>
        <taxon>Trichosporeae</taxon>
        <taxon>Loxocarpinae</taxon>
        <taxon>Dorcoceras</taxon>
    </lineage>
</organism>
<gene>
    <name evidence="2" type="ORF">F511_27528</name>
</gene>
<accession>A0A2Z7D6G8</accession>
<keyword evidence="3" id="KW-1185">Reference proteome</keyword>
<protein>
    <submittedName>
        <fullName evidence="2">Uncharacterized protein</fullName>
    </submittedName>
</protein>
<evidence type="ECO:0000256" key="1">
    <source>
        <dbReference type="SAM" id="MobiDB-lite"/>
    </source>
</evidence>
<reference evidence="2 3" key="1">
    <citation type="journal article" date="2015" name="Proc. Natl. Acad. Sci. U.S.A.">
        <title>The resurrection genome of Boea hygrometrica: A blueprint for survival of dehydration.</title>
        <authorList>
            <person name="Xiao L."/>
            <person name="Yang G."/>
            <person name="Zhang L."/>
            <person name="Yang X."/>
            <person name="Zhao S."/>
            <person name="Ji Z."/>
            <person name="Zhou Q."/>
            <person name="Hu M."/>
            <person name="Wang Y."/>
            <person name="Chen M."/>
            <person name="Xu Y."/>
            <person name="Jin H."/>
            <person name="Xiao X."/>
            <person name="Hu G."/>
            <person name="Bao F."/>
            <person name="Hu Y."/>
            <person name="Wan P."/>
            <person name="Li L."/>
            <person name="Deng X."/>
            <person name="Kuang T."/>
            <person name="Xiang C."/>
            <person name="Zhu J.K."/>
            <person name="Oliver M.J."/>
            <person name="He Y."/>
        </authorList>
    </citation>
    <scope>NUCLEOTIDE SEQUENCE [LARGE SCALE GENOMIC DNA]</scope>
    <source>
        <strain evidence="3">cv. XS01</strain>
    </source>
</reference>
<dbReference type="AlphaFoldDB" id="A0A2Z7D6G8"/>
<feature type="compositionally biased region" description="Basic and acidic residues" evidence="1">
    <location>
        <begin position="91"/>
        <end position="103"/>
    </location>
</feature>
<feature type="region of interest" description="Disordered" evidence="1">
    <location>
        <begin position="88"/>
        <end position="134"/>
    </location>
</feature>
<sequence length="134" mass="15194">MRRVINYHSSWARQRQVELFDALILGAVLEFFSSLVGRLVSYLAGDLRLAPTGITRRPALHGRRLYIRQSGPRPEGRLLRHLALEGLTRSARTDSPRKTDRSKSNHRRQAAADGGRCGGGGGRVWEKRERRPRV</sequence>